<dbReference type="GO" id="GO:0043565">
    <property type="term" value="F:sequence-specific DNA binding"/>
    <property type="evidence" value="ECO:0007669"/>
    <property type="project" value="InterPro"/>
</dbReference>
<dbReference type="InterPro" id="IPR010921">
    <property type="entry name" value="Trp_repressor/repl_initiator"/>
</dbReference>
<sequence>MVSLCRAIASLKQPDEVAEFLLDLLSSKEIETIAKRLRIAELLVKGENYQYIRSEIRAGYSTIAKVNTWLNLSGKGFRLVLERKKPEPKNISVDEKYDPYSWHNIKRRYSLHFWPQLLLEELVYRSDEKEKEKIANIMDELNLKKKIFSRGENRAIFERFKDKFINEG</sequence>
<dbReference type="Gene3D" id="1.10.1270.10">
    <property type="entry name" value="TrpR-like"/>
    <property type="match status" value="1"/>
</dbReference>
<comment type="caution">
    <text evidence="1">The sequence shown here is derived from an EMBL/GenBank/DDBJ whole genome shotgun (WGS) entry which is preliminary data.</text>
</comment>
<dbReference type="Pfam" id="PF01371">
    <property type="entry name" value="Trp_repressor"/>
    <property type="match status" value="1"/>
</dbReference>
<proteinExistence type="predicted"/>
<dbReference type="NCBIfam" id="TIGR02531">
    <property type="entry name" value="yecD_yerC"/>
    <property type="match status" value="1"/>
</dbReference>
<gene>
    <name evidence="1" type="ORF">UT63_C0064G0036</name>
</gene>
<reference evidence="1 2" key="1">
    <citation type="journal article" date="2015" name="Nature">
        <title>rRNA introns, odd ribosomes, and small enigmatic genomes across a large radiation of phyla.</title>
        <authorList>
            <person name="Brown C.T."/>
            <person name="Hug L.A."/>
            <person name="Thomas B.C."/>
            <person name="Sharon I."/>
            <person name="Castelle C.J."/>
            <person name="Singh A."/>
            <person name="Wilkins M.J."/>
            <person name="Williams K.H."/>
            <person name="Banfield J.F."/>
        </authorList>
    </citation>
    <scope>NUCLEOTIDE SEQUENCE [LARGE SCALE GENOMIC DNA]</scope>
</reference>
<dbReference type="InterPro" id="IPR000831">
    <property type="entry name" value="Trp_repress"/>
</dbReference>
<evidence type="ECO:0000313" key="2">
    <source>
        <dbReference type="Proteomes" id="UP000034539"/>
    </source>
</evidence>
<accession>A0A0G0PU32</accession>
<dbReference type="EMBL" id="LBXN01000064">
    <property type="protein sequence ID" value="KKR31654.1"/>
    <property type="molecule type" value="Genomic_DNA"/>
</dbReference>
<organism evidence="1 2">
    <name type="scientific">Candidatus Gottesmanbacteria bacterium GW2011_GWC2_39_8</name>
    <dbReference type="NCBI Taxonomy" id="1618450"/>
    <lineage>
        <taxon>Bacteria</taxon>
        <taxon>Candidatus Gottesmaniibacteriota</taxon>
    </lineage>
</organism>
<evidence type="ECO:0000313" key="1">
    <source>
        <dbReference type="EMBL" id="KKR31654.1"/>
    </source>
</evidence>
<dbReference type="SUPFAM" id="SSF48295">
    <property type="entry name" value="TrpR-like"/>
    <property type="match status" value="1"/>
</dbReference>
<dbReference type="AlphaFoldDB" id="A0A0G0PU32"/>
<dbReference type="PANTHER" id="PTHR40080:SF1">
    <property type="entry name" value="TRPR-LIKE PROTEIN YERC_YECD"/>
    <property type="match status" value="1"/>
</dbReference>
<dbReference type="GO" id="GO:0003700">
    <property type="term" value="F:DNA-binding transcription factor activity"/>
    <property type="evidence" value="ECO:0007669"/>
    <property type="project" value="InterPro"/>
</dbReference>
<protein>
    <submittedName>
        <fullName evidence="1">TrpR like protein, YerC/YecD</fullName>
    </submittedName>
</protein>
<dbReference type="Proteomes" id="UP000034539">
    <property type="component" value="Unassembled WGS sequence"/>
</dbReference>
<dbReference type="InterPro" id="IPR013368">
    <property type="entry name" value="YecD_YerC"/>
</dbReference>
<dbReference type="InterPro" id="IPR038116">
    <property type="entry name" value="TrpR-like_sf"/>
</dbReference>
<name>A0A0G0PU32_9BACT</name>
<dbReference type="PANTHER" id="PTHR40080">
    <property type="entry name" value="LMO1763 PROTEIN"/>
    <property type="match status" value="1"/>
</dbReference>